<name>A0A438C6T4_VITVI</name>
<proteinExistence type="predicted"/>
<protein>
    <submittedName>
        <fullName evidence="1">Uncharacterized protein</fullName>
    </submittedName>
</protein>
<sequence>MDPMACLHKEKVRDLLFDILFDYHVCPYTFSLVDYFVRGLKLHVGDGTPSAPTSMIIPPPSLDQGNLFSLCFPEKTTNYRIVIKLADMIDGVIPHDMLDINQFLDATQQEPLSPLKLFGLSVIEIAEEILDLNDDIAQYDFNGDSSTPNSGPIDEGASPAIEDVEIVDFNTTDKPRLDHPYQLMRGTASSIYLDHTWISLHGHMRICQALIPIYFNIIYLSCHISGQLNRS</sequence>
<gene>
    <name evidence="1" type="ORF">CK203_109145</name>
</gene>
<evidence type="ECO:0000313" key="2">
    <source>
        <dbReference type="Proteomes" id="UP000288805"/>
    </source>
</evidence>
<dbReference type="AlphaFoldDB" id="A0A438C6T4"/>
<dbReference type="EMBL" id="QGNW01002506">
    <property type="protein sequence ID" value="RVW18962.1"/>
    <property type="molecule type" value="Genomic_DNA"/>
</dbReference>
<reference evidence="1 2" key="1">
    <citation type="journal article" date="2018" name="PLoS Genet.">
        <title>Population sequencing reveals clonal diversity and ancestral inbreeding in the grapevine cultivar Chardonnay.</title>
        <authorList>
            <person name="Roach M.J."/>
            <person name="Johnson D.L."/>
            <person name="Bohlmann J."/>
            <person name="van Vuuren H.J."/>
            <person name="Jones S.J."/>
            <person name="Pretorius I.S."/>
            <person name="Schmidt S.A."/>
            <person name="Borneman A.R."/>
        </authorList>
    </citation>
    <scope>NUCLEOTIDE SEQUENCE [LARGE SCALE GENOMIC DNA]</scope>
    <source>
        <strain evidence="2">cv. Chardonnay</strain>
        <tissue evidence="1">Leaf</tissue>
    </source>
</reference>
<organism evidence="1 2">
    <name type="scientific">Vitis vinifera</name>
    <name type="common">Grape</name>
    <dbReference type="NCBI Taxonomy" id="29760"/>
    <lineage>
        <taxon>Eukaryota</taxon>
        <taxon>Viridiplantae</taxon>
        <taxon>Streptophyta</taxon>
        <taxon>Embryophyta</taxon>
        <taxon>Tracheophyta</taxon>
        <taxon>Spermatophyta</taxon>
        <taxon>Magnoliopsida</taxon>
        <taxon>eudicotyledons</taxon>
        <taxon>Gunneridae</taxon>
        <taxon>Pentapetalae</taxon>
        <taxon>rosids</taxon>
        <taxon>Vitales</taxon>
        <taxon>Vitaceae</taxon>
        <taxon>Viteae</taxon>
        <taxon>Vitis</taxon>
    </lineage>
</organism>
<dbReference type="Proteomes" id="UP000288805">
    <property type="component" value="Unassembled WGS sequence"/>
</dbReference>
<evidence type="ECO:0000313" key="1">
    <source>
        <dbReference type="EMBL" id="RVW18962.1"/>
    </source>
</evidence>
<accession>A0A438C6T4</accession>
<comment type="caution">
    <text evidence="1">The sequence shown here is derived from an EMBL/GenBank/DDBJ whole genome shotgun (WGS) entry which is preliminary data.</text>
</comment>